<keyword evidence="3" id="KW-1185">Reference proteome</keyword>
<protein>
    <submittedName>
        <fullName evidence="2">Uncharacterized protein</fullName>
    </submittedName>
</protein>
<organism evidence="2 3">
    <name type="scientific">Aegilops tauschii subsp. strangulata</name>
    <name type="common">Goatgrass</name>
    <dbReference type="NCBI Taxonomy" id="200361"/>
    <lineage>
        <taxon>Eukaryota</taxon>
        <taxon>Viridiplantae</taxon>
        <taxon>Streptophyta</taxon>
        <taxon>Embryophyta</taxon>
        <taxon>Tracheophyta</taxon>
        <taxon>Spermatophyta</taxon>
        <taxon>Magnoliopsida</taxon>
        <taxon>Liliopsida</taxon>
        <taxon>Poales</taxon>
        <taxon>Poaceae</taxon>
        <taxon>BOP clade</taxon>
        <taxon>Pooideae</taxon>
        <taxon>Triticodae</taxon>
        <taxon>Triticeae</taxon>
        <taxon>Triticinae</taxon>
        <taxon>Aegilops</taxon>
    </lineage>
</organism>
<sequence length="126" mass="13921">GSQPITSVSWLPTLKLLVTISKDGGLQVWKTRVIINNNRQPMETHFFERAAIETMDITKILTLQGGEAVYPLPRIKNLAVHPKFNLAAVIFQDMSATEAAKNKAAYTREGRRQLFAVLQGARGSTG</sequence>
<reference evidence="2" key="3">
    <citation type="journal article" date="2017" name="Nature">
        <title>Genome sequence of the progenitor of the wheat D genome Aegilops tauschii.</title>
        <authorList>
            <person name="Luo M.C."/>
            <person name="Gu Y.Q."/>
            <person name="Puiu D."/>
            <person name="Wang H."/>
            <person name="Twardziok S.O."/>
            <person name="Deal K.R."/>
            <person name="Huo N."/>
            <person name="Zhu T."/>
            <person name="Wang L."/>
            <person name="Wang Y."/>
            <person name="McGuire P.E."/>
            <person name="Liu S."/>
            <person name="Long H."/>
            <person name="Ramasamy R.K."/>
            <person name="Rodriguez J.C."/>
            <person name="Van S.L."/>
            <person name="Yuan L."/>
            <person name="Wang Z."/>
            <person name="Xia Z."/>
            <person name="Xiao L."/>
            <person name="Anderson O.D."/>
            <person name="Ouyang S."/>
            <person name="Liang Y."/>
            <person name="Zimin A.V."/>
            <person name="Pertea G."/>
            <person name="Qi P."/>
            <person name="Bennetzen J.L."/>
            <person name="Dai X."/>
            <person name="Dawson M.W."/>
            <person name="Muller H.G."/>
            <person name="Kugler K."/>
            <person name="Rivarola-Duarte L."/>
            <person name="Spannagl M."/>
            <person name="Mayer K.F.X."/>
            <person name="Lu F.H."/>
            <person name="Bevan M.W."/>
            <person name="Leroy P."/>
            <person name="Li P."/>
            <person name="You F.M."/>
            <person name="Sun Q."/>
            <person name="Liu Z."/>
            <person name="Lyons E."/>
            <person name="Wicker T."/>
            <person name="Salzberg S.L."/>
            <person name="Devos K.M."/>
            <person name="Dvorak J."/>
        </authorList>
    </citation>
    <scope>NUCLEOTIDE SEQUENCE [LARGE SCALE GENOMIC DNA]</scope>
    <source>
        <strain evidence="2">cv. AL8/78</strain>
    </source>
</reference>
<dbReference type="SUPFAM" id="SSF50978">
    <property type="entry name" value="WD40 repeat-like"/>
    <property type="match status" value="1"/>
</dbReference>
<feature type="repeat" description="WD" evidence="1">
    <location>
        <begin position="1"/>
        <end position="32"/>
    </location>
</feature>
<dbReference type="InterPro" id="IPR001680">
    <property type="entry name" value="WD40_rpt"/>
</dbReference>
<reference evidence="3" key="1">
    <citation type="journal article" date="2014" name="Science">
        <title>Ancient hybridizations among the ancestral genomes of bread wheat.</title>
        <authorList>
            <consortium name="International Wheat Genome Sequencing Consortium,"/>
            <person name="Marcussen T."/>
            <person name="Sandve S.R."/>
            <person name="Heier L."/>
            <person name="Spannagl M."/>
            <person name="Pfeifer M."/>
            <person name="Jakobsen K.S."/>
            <person name="Wulff B.B."/>
            <person name="Steuernagel B."/>
            <person name="Mayer K.F."/>
            <person name="Olsen O.A."/>
        </authorList>
    </citation>
    <scope>NUCLEOTIDE SEQUENCE [LARGE SCALE GENOMIC DNA]</scope>
    <source>
        <strain evidence="3">cv. AL8/78</strain>
    </source>
</reference>
<dbReference type="InterPro" id="IPR036322">
    <property type="entry name" value="WD40_repeat_dom_sf"/>
</dbReference>
<keyword evidence="1" id="KW-0853">WD repeat</keyword>
<name>A0A453QAP7_AEGTS</name>
<proteinExistence type="predicted"/>
<evidence type="ECO:0000313" key="2">
    <source>
        <dbReference type="EnsemblPlants" id="AET7Gv20019400.20"/>
    </source>
</evidence>
<accession>A0A453QAP7</accession>
<dbReference type="Proteomes" id="UP000015105">
    <property type="component" value="Chromosome 7D"/>
</dbReference>
<reference evidence="3" key="2">
    <citation type="journal article" date="2017" name="Nat. Plants">
        <title>The Aegilops tauschii genome reveals multiple impacts of transposons.</title>
        <authorList>
            <person name="Zhao G."/>
            <person name="Zou C."/>
            <person name="Li K."/>
            <person name="Wang K."/>
            <person name="Li T."/>
            <person name="Gao L."/>
            <person name="Zhang X."/>
            <person name="Wang H."/>
            <person name="Yang Z."/>
            <person name="Liu X."/>
            <person name="Jiang W."/>
            <person name="Mao L."/>
            <person name="Kong X."/>
            <person name="Jiao Y."/>
            <person name="Jia J."/>
        </authorList>
    </citation>
    <scope>NUCLEOTIDE SEQUENCE [LARGE SCALE GENOMIC DNA]</scope>
    <source>
        <strain evidence="3">cv. AL8/78</strain>
    </source>
</reference>
<evidence type="ECO:0000313" key="3">
    <source>
        <dbReference type="Proteomes" id="UP000015105"/>
    </source>
</evidence>
<dbReference type="PROSITE" id="PS50082">
    <property type="entry name" value="WD_REPEATS_2"/>
    <property type="match status" value="1"/>
</dbReference>
<dbReference type="InterPro" id="IPR045160">
    <property type="entry name" value="ATG16"/>
</dbReference>
<dbReference type="PANTHER" id="PTHR19878">
    <property type="entry name" value="AUTOPHAGY PROTEIN 16-LIKE"/>
    <property type="match status" value="1"/>
</dbReference>
<dbReference type="EnsemblPlants" id="AET7Gv20019400.20">
    <property type="protein sequence ID" value="AET7Gv20019400.20"/>
    <property type="gene ID" value="AET7Gv20019400"/>
</dbReference>
<reference evidence="2" key="4">
    <citation type="submission" date="2019-03" db="UniProtKB">
        <authorList>
            <consortium name="EnsemblPlants"/>
        </authorList>
    </citation>
    <scope>IDENTIFICATION</scope>
</reference>
<evidence type="ECO:0000256" key="1">
    <source>
        <dbReference type="PROSITE-ProRule" id="PRU00221"/>
    </source>
</evidence>
<dbReference type="Gramene" id="AET7Gv20019400.20">
    <property type="protein sequence ID" value="AET7Gv20019400.20"/>
    <property type="gene ID" value="AET7Gv20019400"/>
</dbReference>
<dbReference type="GO" id="GO:0000045">
    <property type="term" value="P:autophagosome assembly"/>
    <property type="evidence" value="ECO:0007669"/>
    <property type="project" value="InterPro"/>
</dbReference>
<reference evidence="2" key="5">
    <citation type="journal article" date="2021" name="G3 (Bethesda)">
        <title>Aegilops tauschii genome assembly Aet v5.0 features greater sequence contiguity and improved annotation.</title>
        <authorList>
            <person name="Wang L."/>
            <person name="Zhu T."/>
            <person name="Rodriguez J.C."/>
            <person name="Deal K.R."/>
            <person name="Dubcovsky J."/>
            <person name="McGuire P.E."/>
            <person name="Lux T."/>
            <person name="Spannagl M."/>
            <person name="Mayer K.F.X."/>
            <person name="Baldrich P."/>
            <person name="Meyers B.C."/>
            <person name="Huo N."/>
            <person name="Gu Y.Q."/>
            <person name="Zhou H."/>
            <person name="Devos K.M."/>
            <person name="Bennetzen J.L."/>
            <person name="Unver T."/>
            <person name="Budak H."/>
            <person name="Gulick P.J."/>
            <person name="Galiba G."/>
            <person name="Kalapos B."/>
            <person name="Nelson D.R."/>
            <person name="Li P."/>
            <person name="You F.M."/>
            <person name="Luo M.C."/>
            <person name="Dvorak J."/>
        </authorList>
    </citation>
    <scope>NUCLEOTIDE SEQUENCE [LARGE SCALE GENOMIC DNA]</scope>
    <source>
        <strain evidence="2">cv. AL8/78</strain>
    </source>
</reference>
<dbReference type="PANTHER" id="PTHR19878:SF17">
    <property type="entry name" value="TRANSDUCIN_WD40 REPEAT-LIKE SUPERFAMILY PROTEIN"/>
    <property type="match status" value="1"/>
</dbReference>
<dbReference type="AlphaFoldDB" id="A0A453QAP7"/>